<dbReference type="PANTHER" id="PTHR30055">
    <property type="entry name" value="HTH-TYPE TRANSCRIPTIONAL REGULATOR RUTR"/>
    <property type="match status" value="1"/>
</dbReference>
<dbReference type="EMBL" id="CP045737">
    <property type="protein sequence ID" value="QGG40487.1"/>
    <property type="molecule type" value="Genomic_DNA"/>
</dbReference>
<gene>
    <name evidence="7" type="ORF">GEV26_03385</name>
</gene>
<accession>A0A5Q2MBM5</accession>
<dbReference type="InterPro" id="IPR023772">
    <property type="entry name" value="DNA-bd_HTH_TetR-type_CS"/>
</dbReference>
<reference evidence="7 8" key="1">
    <citation type="submission" date="2019-11" db="EMBL/GenBank/DDBJ databases">
        <authorList>
            <person name="Li J."/>
        </authorList>
    </citation>
    <scope>NUCLEOTIDE SEQUENCE [LARGE SCALE GENOMIC DNA]</scope>
    <source>
        <strain evidence="7 8">MF47</strain>
    </source>
</reference>
<evidence type="ECO:0000256" key="1">
    <source>
        <dbReference type="ARBA" id="ARBA00022491"/>
    </source>
</evidence>
<dbReference type="KEGG" id="aef:GEV26_03385"/>
<dbReference type="Proteomes" id="UP000392064">
    <property type="component" value="Chromosome"/>
</dbReference>
<dbReference type="InterPro" id="IPR036271">
    <property type="entry name" value="Tet_transcr_reg_TetR-rel_C_sf"/>
</dbReference>
<evidence type="ECO:0000313" key="8">
    <source>
        <dbReference type="Proteomes" id="UP000392064"/>
    </source>
</evidence>
<evidence type="ECO:0000256" key="5">
    <source>
        <dbReference type="PROSITE-ProRule" id="PRU00335"/>
    </source>
</evidence>
<dbReference type="SUPFAM" id="SSF46689">
    <property type="entry name" value="Homeodomain-like"/>
    <property type="match status" value="1"/>
</dbReference>
<dbReference type="PANTHER" id="PTHR30055:SF175">
    <property type="entry name" value="HTH-TYPE TRANSCRIPTIONAL REPRESSOR KSTR2"/>
    <property type="match status" value="1"/>
</dbReference>
<keyword evidence="3 5" id="KW-0238">DNA-binding</keyword>
<dbReference type="Pfam" id="PF17935">
    <property type="entry name" value="TetR_C_27"/>
    <property type="match status" value="1"/>
</dbReference>
<evidence type="ECO:0000256" key="2">
    <source>
        <dbReference type="ARBA" id="ARBA00023015"/>
    </source>
</evidence>
<proteinExistence type="predicted"/>
<dbReference type="GO" id="GO:0000976">
    <property type="term" value="F:transcription cis-regulatory region binding"/>
    <property type="evidence" value="ECO:0007669"/>
    <property type="project" value="TreeGrafter"/>
</dbReference>
<feature type="domain" description="HTH tetR-type" evidence="6">
    <location>
        <begin position="14"/>
        <end position="74"/>
    </location>
</feature>
<keyword evidence="8" id="KW-1185">Reference proteome</keyword>
<keyword evidence="2" id="KW-0805">Transcription regulation</keyword>
<dbReference type="InterPro" id="IPR009057">
    <property type="entry name" value="Homeodomain-like_sf"/>
</dbReference>
<dbReference type="GO" id="GO:0003700">
    <property type="term" value="F:DNA-binding transcription factor activity"/>
    <property type="evidence" value="ECO:0007669"/>
    <property type="project" value="TreeGrafter"/>
</dbReference>
<name>A0A5Q2MBM5_9ACTN</name>
<keyword evidence="1" id="KW-0678">Repressor</keyword>
<feature type="DNA-binding region" description="H-T-H motif" evidence="5">
    <location>
        <begin position="37"/>
        <end position="56"/>
    </location>
</feature>
<dbReference type="Gene3D" id="1.10.357.10">
    <property type="entry name" value="Tetracycline Repressor, domain 2"/>
    <property type="match status" value="1"/>
</dbReference>
<dbReference type="InterPro" id="IPR041478">
    <property type="entry name" value="TetR_C_27"/>
</dbReference>
<sequence length="187" mass="20501">MPKIIGGSLEQHREQTRRRVFEALTALLAERSFDALTMADLAASAGIGRTAIYNHFADKDAVVVAFASEETDRYLERLADALEPATDAADALRIYVAAHLSSSEEFHFGFGPELYAMLSRESLAEIREHVVAVESVLRTILEDGRAAGLFTVEDVDSTMSLVHTTLQNRRVPPRAVQDFVLRALGAG</sequence>
<evidence type="ECO:0000256" key="3">
    <source>
        <dbReference type="ARBA" id="ARBA00023125"/>
    </source>
</evidence>
<dbReference type="PROSITE" id="PS50977">
    <property type="entry name" value="HTH_TETR_2"/>
    <property type="match status" value="1"/>
</dbReference>
<dbReference type="PRINTS" id="PR00455">
    <property type="entry name" value="HTHTETR"/>
</dbReference>
<dbReference type="AlphaFoldDB" id="A0A5Q2MBM5"/>
<evidence type="ECO:0000256" key="4">
    <source>
        <dbReference type="ARBA" id="ARBA00023163"/>
    </source>
</evidence>
<keyword evidence="4" id="KW-0804">Transcription</keyword>
<dbReference type="InterPro" id="IPR001647">
    <property type="entry name" value="HTH_TetR"/>
</dbReference>
<dbReference type="SUPFAM" id="SSF48498">
    <property type="entry name" value="Tetracyclin repressor-like, C-terminal domain"/>
    <property type="match status" value="1"/>
</dbReference>
<evidence type="ECO:0000313" key="7">
    <source>
        <dbReference type="EMBL" id="QGG40487.1"/>
    </source>
</evidence>
<dbReference type="Pfam" id="PF00440">
    <property type="entry name" value="TetR_N"/>
    <property type="match status" value="1"/>
</dbReference>
<organism evidence="7 8">
    <name type="scientific">Aeromicrobium yanjiei</name>
    <dbReference type="NCBI Taxonomy" id="2662028"/>
    <lineage>
        <taxon>Bacteria</taxon>
        <taxon>Bacillati</taxon>
        <taxon>Actinomycetota</taxon>
        <taxon>Actinomycetes</taxon>
        <taxon>Propionibacteriales</taxon>
        <taxon>Nocardioidaceae</taxon>
        <taxon>Aeromicrobium</taxon>
    </lineage>
</organism>
<dbReference type="PROSITE" id="PS01081">
    <property type="entry name" value="HTH_TETR_1"/>
    <property type="match status" value="1"/>
</dbReference>
<protein>
    <submittedName>
        <fullName evidence="7">TetR family transcriptional regulator</fullName>
    </submittedName>
</protein>
<dbReference type="RefSeq" id="WP_153651758.1">
    <property type="nucleotide sequence ID" value="NZ_CP045737.1"/>
</dbReference>
<dbReference type="InterPro" id="IPR050109">
    <property type="entry name" value="HTH-type_TetR-like_transc_reg"/>
</dbReference>
<evidence type="ECO:0000259" key="6">
    <source>
        <dbReference type="PROSITE" id="PS50977"/>
    </source>
</evidence>